<organism evidence="1 2">
    <name type="scientific">Planctomyces bekefii</name>
    <dbReference type="NCBI Taxonomy" id="1653850"/>
    <lineage>
        <taxon>Bacteria</taxon>
        <taxon>Pseudomonadati</taxon>
        <taxon>Planctomycetota</taxon>
        <taxon>Planctomycetia</taxon>
        <taxon>Planctomycetales</taxon>
        <taxon>Planctomycetaceae</taxon>
        <taxon>Planctomyces</taxon>
    </lineage>
</organism>
<gene>
    <name evidence="1" type="ORF">E3A20_00510</name>
</gene>
<accession>A0A5C6MDK4</accession>
<keyword evidence="2" id="KW-1185">Reference proteome</keyword>
<protein>
    <submittedName>
        <fullName evidence="1">Uncharacterized protein</fullName>
    </submittedName>
</protein>
<reference evidence="1 2" key="2">
    <citation type="submission" date="2019-08" db="EMBL/GenBank/DDBJ databases">
        <authorList>
            <person name="Henke P."/>
        </authorList>
    </citation>
    <scope>NUCLEOTIDE SEQUENCE [LARGE SCALE GENOMIC DNA]</scope>
    <source>
        <strain evidence="1">Phe10_nw2017</strain>
    </source>
</reference>
<dbReference type="Proteomes" id="UP000321083">
    <property type="component" value="Unassembled WGS sequence"/>
</dbReference>
<proteinExistence type="predicted"/>
<dbReference type="EMBL" id="SRHE01000003">
    <property type="protein sequence ID" value="TWW12712.1"/>
    <property type="molecule type" value="Genomic_DNA"/>
</dbReference>
<name>A0A5C6MDK4_9PLAN</name>
<comment type="caution">
    <text evidence="1">The sequence shown here is derived from an EMBL/GenBank/DDBJ whole genome shotgun (WGS) entry which is preliminary data.</text>
</comment>
<reference evidence="1 2" key="1">
    <citation type="submission" date="2019-08" db="EMBL/GenBank/DDBJ databases">
        <title>100 year-old enigma solved: identification of Planctomyces bekefii, the type genus and species of the phylum Planctomycetes.</title>
        <authorList>
            <person name="Svetlana D.N."/>
            <person name="Overmann J."/>
        </authorList>
    </citation>
    <scope>NUCLEOTIDE SEQUENCE [LARGE SCALE GENOMIC DNA]</scope>
    <source>
        <strain evidence="1">Phe10_nw2017</strain>
    </source>
</reference>
<sequence>MTSPKYFHENLANGKWFEFPLALQLGNIGGEIQRYINAKKRNDSVAAQTAFYKAIELIDLTKNDPKHRKTGRLKEICRLKEFLVDAVINDPPIYKSDLEGLVRYCNQMVIAYKN</sequence>
<evidence type="ECO:0000313" key="2">
    <source>
        <dbReference type="Proteomes" id="UP000321083"/>
    </source>
</evidence>
<dbReference type="AlphaFoldDB" id="A0A5C6MDK4"/>
<evidence type="ECO:0000313" key="1">
    <source>
        <dbReference type="EMBL" id="TWW12712.1"/>
    </source>
</evidence>